<dbReference type="AlphaFoldDB" id="A0A7S4CHQ2"/>
<accession>A0A7S4CHQ2</accession>
<name>A0A7S4CHQ2_9EUGL</name>
<dbReference type="Gene3D" id="1.20.120.20">
    <property type="entry name" value="Apolipoprotein"/>
    <property type="match status" value="1"/>
</dbReference>
<reference evidence="1" key="1">
    <citation type="submission" date="2021-01" db="EMBL/GenBank/DDBJ databases">
        <authorList>
            <person name="Corre E."/>
            <person name="Pelletier E."/>
            <person name="Niang G."/>
            <person name="Scheremetjew M."/>
            <person name="Finn R."/>
            <person name="Kale V."/>
            <person name="Holt S."/>
            <person name="Cochrane G."/>
            <person name="Meng A."/>
            <person name="Brown T."/>
            <person name="Cohen L."/>
        </authorList>
    </citation>
    <scope>NUCLEOTIDE SEQUENCE</scope>
    <source>
        <strain evidence="1">CCMP1594</strain>
    </source>
</reference>
<protein>
    <submittedName>
        <fullName evidence="1">Uncharacterized protein</fullName>
    </submittedName>
</protein>
<proteinExistence type="predicted"/>
<organism evidence="1">
    <name type="scientific">Eutreptiella gymnastica</name>
    <dbReference type="NCBI Taxonomy" id="73025"/>
    <lineage>
        <taxon>Eukaryota</taxon>
        <taxon>Discoba</taxon>
        <taxon>Euglenozoa</taxon>
        <taxon>Euglenida</taxon>
        <taxon>Spirocuta</taxon>
        <taxon>Euglenophyceae</taxon>
        <taxon>Eutreptiales</taxon>
        <taxon>Eutreptiaceae</taxon>
        <taxon>Eutreptiella</taxon>
    </lineage>
</organism>
<gene>
    <name evidence="1" type="ORF">EGYM00163_LOCUS8607</name>
</gene>
<evidence type="ECO:0000313" key="1">
    <source>
        <dbReference type="EMBL" id="CAE0797487.1"/>
    </source>
</evidence>
<dbReference type="EMBL" id="HBJA01026429">
    <property type="protein sequence ID" value="CAE0797487.1"/>
    <property type="molecule type" value="Transcribed_RNA"/>
</dbReference>
<sequence length="915" mass="98897">MSYAPVHDAVQVYKFAKDWDENGLAAALEEWPPAHKVSDAYNVLKDIDENGLEGLLDLDFVKNSKVYQKAKDIKEGYTKLCKALEDGSFLCSLQKALAKKLKKKLKEKGKKFFKNSVVKLLKKYLIMRIRKVVSKQVKKVLRAVKHAALVLAGSVCSETSCKELEDEVDEAVEDSVDEVEEDLENGEDVEDLVDDVSEDADDIAEQLADEVSEEATKVADAAGDAAEEGGEAVEAAEDAAEEAVEDAGEDAIEDAAVDAGLGEVGLLVVGVQIHGFIKGTEAKVLHKWANDIGGWFGWILNGYADMLGFIADVTGWVTEAVMKVCKFTVVKTLRYLTPMGWIYGIMKKSRKKRTLEMTKGGIQYFPAIPGPKDIYPLLKSTEMEGMSLLDMAVEFPYNPWGSKFLILPRAVALFGDGSTSILTMRGWVWVVGPMELNPDIPGESPPPPVTLPAIGMAVDFPVGCAPPRVAIVYANGLVTYFPGTSYGPPGQKQVDMQSLVQLTPGQPCQPGYNVLNQMQALLGQQPQPFSWCPGGIQNCHQSCCQPGQPGCQPPSCQPYGPCVLPPPYTRDSTIAFPDDGNPHFVLGNADGSVNYYNGTSLTQLQEPNGSPIVRVEAQFPDAAGGGLQVVVLYINGVVNYYAEGQWTQLNGAGWGTAVCCALSVQFRASGQPEVVVACNNTDATYYDGSSWHWLHINPANLGPNVQPPPPDSLVPSPAFNLPPGPWQLPVGPGLPMQVKFAAASGAPRAPQVVLVAQQVDQRSGETTGAPFTMYFDSYRWNFLGIGTGIAELPDSQVRCAQISIQKYGPQILLGFYNGAVMYFPPSNFLPPPGQLVTSTCPRSASDCEYIPQGPNPPWIALNQGQEGTEKVNTLNAKFPDELPPFTSPPGHHLGNGFVQTMPEVVWGLGTYNDSS</sequence>